<feature type="transmembrane region" description="Helical" evidence="1">
    <location>
        <begin position="6"/>
        <end position="24"/>
    </location>
</feature>
<organism evidence="2 3">
    <name type="scientific">Paraburkholderia acidisoli</name>
    <dbReference type="NCBI Taxonomy" id="2571748"/>
    <lineage>
        <taxon>Bacteria</taxon>
        <taxon>Pseudomonadati</taxon>
        <taxon>Pseudomonadota</taxon>
        <taxon>Betaproteobacteria</taxon>
        <taxon>Burkholderiales</taxon>
        <taxon>Burkholderiaceae</taxon>
        <taxon>Paraburkholderia</taxon>
    </lineage>
</organism>
<reference evidence="2 3" key="1">
    <citation type="submission" date="2019-12" db="EMBL/GenBank/DDBJ databases">
        <title>Paraburkholderia acidiphila 7Q-K02 sp. nov and Paraburkholderia acidisoli DHF22 sp. nov., two strains isolated from forest soil.</title>
        <authorList>
            <person name="Gao Z."/>
            <person name="Qiu L."/>
        </authorList>
    </citation>
    <scope>NUCLEOTIDE SEQUENCE [LARGE SCALE GENOMIC DNA]</scope>
    <source>
        <strain evidence="2 3">DHF22</strain>
    </source>
</reference>
<dbReference type="EMBL" id="CP046914">
    <property type="protein sequence ID" value="QGZ64291.1"/>
    <property type="molecule type" value="Genomic_DNA"/>
</dbReference>
<feature type="transmembrane region" description="Helical" evidence="1">
    <location>
        <begin position="36"/>
        <end position="59"/>
    </location>
</feature>
<dbReference type="RefSeq" id="WP_158953573.1">
    <property type="nucleotide sequence ID" value="NZ_CP046914.1"/>
</dbReference>
<accession>A0A7Z2GM09</accession>
<feature type="transmembrane region" description="Helical" evidence="1">
    <location>
        <begin position="101"/>
        <end position="121"/>
    </location>
</feature>
<protein>
    <submittedName>
        <fullName evidence="2">Uncharacterized protein</fullName>
    </submittedName>
</protein>
<keyword evidence="1" id="KW-0812">Transmembrane</keyword>
<dbReference type="AlphaFoldDB" id="A0A7Z2GM09"/>
<dbReference type="KEGG" id="pacs:FAZ98_21455"/>
<proteinExistence type="predicted"/>
<evidence type="ECO:0000256" key="1">
    <source>
        <dbReference type="SAM" id="Phobius"/>
    </source>
</evidence>
<keyword evidence="1" id="KW-0472">Membrane</keyword>
<evidence type="ECO:0000313" key="3">
    <source>
        <dbReference type="Proteomes" id="UP000433577"/>
    </source>
</evidence>
<dbReference type="Proteomes" id="UP000433577">
    <property type="component" value="Chromosome 2"/>
</dbReference>
<dbReference type="OrthoDB" id="9149244at2"/>
<gene>
    <name evidence="2" type="ORF">FAZ98_21455</name>
</gene>
<evidence type="ECO:0000313" key="2">
    <source>
        <dbReference type="EMBL" id="QGZ64291.1"/>
    </source>
</evidence>
<name>A0A7Z2GM09_9BURK</name>
<keyword evidence="3" id="KW-1185">Reference proteome</keyword>
<sequence>MNVAFPALFIFLVVLPGFLFRQFFQRNEVRTFDHAPFSAVVLKAVLCAFVFDAAGAVAAHVAGYEIELGDIVRLLVGGPASLDDLNGRLAWLNAHPLAGSGYFVFTNGLALVAAFVWRGAVQRWQLDRSGHRLARLTRGDAPWYYLFAGLDHPKEDAIDGAMIAAVVEFREGTFLFTGILDDYEVNADGQLDRLMLIQAQRRRLESDRKYDAASDQFIDDATRFYPIAGDVFVLRYDELKTLNVTYLSLEPQSRPVPHDAADAA</sequence>
<keyword evidence="1" id="KW-1133">Transmembrane helix</keyword>